<dbReference type="Proteomes" id="UP000277212">
    <property type="component" value="Unassembled WGS sequence"/>
</dbReference>
<comment type="caution">
    <text evidence="1">The sequence shown here is derived from an EMBL/GenBank/DDBJ whole genome shotgun (WGS) entry which is preliminary data.</text>
</comment>
<reference evidence="1 2" key="1">
    <citation type="submission" date="2017-06" db="EMBL/GenBank/DDBJ databases">
        <title>Comparative genomic analysis of Ambrosia Fusariam Clade fungi.</title>
        <authorList>
            <person name="Stajich J.E."/>
            <person name="Carrillo J."/>
            <person name="Kijimoto T."/>
            <person name="Eskalen A."/>
            <person name="O'Donnell K."/>
            <person name="Kasson M."/>
        </authorList>
    </citation>
    <scope>NUCLEOTIDE SEQUENCE [LARGE SCALE GENOMIC DNA]</scope>
    <source>
        <strain evidence="1">UCR3666</strain>
    </source>
</reference>
<keyword evidence="2" id="KW-1185">Reference proteome</keyword>
<protein>
    <submittedName>
        <fullName evidence="1">Uncharacterized protein</fullName>
    </submittedName>
</protein>
<evidence type="ECO:0000313" key="2">
    <source>
        <dbReference type="Proteomes" id="UP000277212"/>
    </source>
</evidence>
<sequence length="75" mass="8777">MMKSLSLNIFIPYRQALSCRTGLAVVVELQDVVHYATMKPPSTRILTPTNRYQPELRLKWRPHRYGRISEPNLSH</sequence>
<name>A0A3M2RDK1_9HYPO</name>
<accession>A0A3M2RDK1</accession>
<proteinExistence type="predicted"/>
<dbReference type="EMBL" id="NKUJ01000538">
    <property type="protein sequence ID" value="RMJ03318.1"/>
    <property type="molecule type" value="Genomic_DNA"/>
</dbReference>
<evidence type="ECO:0000313" key="1">
    <source>
        <dbReference type="EMBL" id="RMJ03318.1"/>
    </source>
</evidence>
<dbReference type="AlphaFoldDB" id="A0A3M2RDK1"/>
<gene>
    <name evidence="1" type="ORF">CDV36_015154</name>
</gene>
<organism evidence="1 2">
    <name type="scientific">Fusarium kuroshium</name>
    <dbReference type="NCBI Taxonomy" id="2010991"/>
    <lineage>
        <taxon>Eukaryota</taxon>
        <taxon>Fungi</taxon>
        <taxon>Dikarya</taxon>
        <taxon>Ascomycota</taxon>
        <taxon>Pezizomycotina</taxon>
        <taxon>Sordariomycetes</taxon>
        <taxon>Hypocreomycetidae</taxon>
        <taxon>Hypocreales</taxon>
        <taxon>Nectriaceae</taxon>
        <taxon>Fusarium</taxon>
        <taxon>Fusarium solani species complex</taxon>
    </lineage>
</organism>